<sequence length="113" mass="12635">MTQATFFLVESRAEQCYEYDVIFLALVEPRVISPSPFLTNCVERQRDARGQASEFLSPNTHLYVMCLSGKLSSRSKQGPFLLMASNCLLIAPLLFPHPLSTISSRDLSDHSPV</sequence>
<gene>
    <name evidence="1" type="ORF">Bpfe_000323</name>
    <name evidence="2" type="ORF">Bpfe_000326</name>
</gene>
<dbReference type="Proteomes" id="UP001233172">
    <property type="component" value="Unassembled WGS sequence"/>
</dbReference>
<dbReference type="EMBL" id="JASAOG010000001">
    <property type="protein sequence ID" value="KAK0070340.1"/>
    <property type="molecule type" value="Genomic_DNA"/>
</dbReference>
<dbReference type="EMBL" id="JASAOG010000001">
    <property type="protein sequence ID" value="KAK0070343.1"/>
    <property type="molecule type" value="Genomic_DNA"/>
</dbReference>
<protein>
    <submittedName>
        <fullName evidence="2">Uncharacterized protein</fullName>
    </submittedName>
</protein>
<keyword evidence="3" id="KW-1185">Reference proteome</keyword>
<evidence type="ECO:0000313" key="3">
    <source>
        <dbReference type="Proteomes" id="UP001233172"/>
    </source>
</evidence>
<proteinExistence type="predicted"/>
<evidence type="ECO:0000313" key="1">
    <source>
        <dbReference type="EMBL" id="KAK0070340.1"/>
    </source>
</evidence>
<reference evidence="2" key="2">
    <citation type="submission" date="2023-04" db="EMBL/GenBank/DDBJ databases">
        <authorList>
            <person name="Bu L."/>
            <person name="Lu L."/>
            <person name="Laidemitt M.R."/>
            <person name="Zhang S.M."/>
            <person name="Mutuku M."/>
            <person name="Mkoji G."/>
            <person name="Steinauer M."/>
            <person name="Loker E.S."/>
        </authorList>
    </citation>
    <scope>NUCLEOTIDE SEQUENCE</scope>
    <source>
        <strain evidence="2">KasaAsao</strain>
        <tissue evidence="2">Whole Snail</tissue>
    </source>
</reference>
<comment type="caution">
    <text evidence="2">The sequence shown here is derived from an EMBL/GenBank/DDBJ whole genome shotgun (WGS) entry which is preliminary data.</text>
</comment>
<evidence type="ECO:0000313" key="2">
    <source>
        <dbReference type="EMBL" id="KAK0070343.1"/>
    </source>
</evidence>
<dbReference type="AlphaFoldDB" id="A0AAD8CDK3"/>
<organism evidence="2 3">
    <name type="scientific">Biomphalaria pfeifferi</name>
    <name type="common">Bloodfluke planorb</name>
    <name type="synonym">Freshwater snail</name>
    <dbReference type="NCBI Taxonomy" id="112525"/>
    <lineage>
        <taxon>Eukaryota</taxon>
        <taxon>Metazoa</taxon>
        <taxon>Spiralia</taxon>
        <taxon>Lophotrochozoa</taxon>
        <taxon>Mollusca</taxon>
        <taxon>Gastropoda</taxon>
        <taxon>Heterobranchia</taxon>
        <taxon>Euthyneura</taxon>
        <taxon>Panpulmonata</taxon>
        <taxon>Hygrophila</taxon>
        <taxon>Lymnaeoidea</taxon>
        <taxon>Planorbidae</taxon>
        <taxon>Biomphalaria</taxon>
    </lineage>
</organism>
<reference evidence="2" key="1">
    <citation type="journal article" date="2023" name="PLoS Negl. Trop. Dis.">
        <title>A genome sequence for Biomphalaria pfeifferi, the major vector snail for the human-infecting parasite Schistosoma mansoni.</title>
        <authorList>
            <person name="Bu L."/>
            <person name="Lu L."/>
            <person name="Laidemitt M.R."/>
            <person name="Zhang S.M."/>
            <person name="Mutuku M."/>
            <person name="Mkoji G."/>
            <person name="Steinauer M."/>
            <person name="Loker E.S."/>
        </authorList>
    </citation>
    <scope>NUCLEOTIDE SEQUENCE</scope>
    <source>
        <strain evidence="2">KasaAsao</strain>
    </source>
</reference>
<name>A0AAD8CDK3_BIOPF</name>
<accession>A0AAD8CDK3</accession>